<organism evidence="3 4">
    <name type="scientific">Nonlabens tegetincola</name>
    <dbReference type="NCBI Taxonomy" id="323273"/>
    <lineage>
        <taxon>Bacteria</taxon>
        <taxon>Pseudomonadati</taxon>
        <taxon>Bacteroidota</taxon>
        <taxon>Flavobacteriia</taxon>
        <taxon>Flavobacteriales</taxon>
        <taxon>Flavobacteriaceae</taxon>
        <taxon>Nonlabens</taxon>
    </lineage>
</organism>
<protein>
    <submittedName>
        <fullName evidence="3">Putative phosphatidylinositol-4-phosphate 5-kinase</fullName>
    </submittedName>
</protein>
<dbReference type="PANTHER" id="PTHR23084:SF263">
    <property type="entry name" value="MORN REPEAT-CONTAINING PROTEIN 1"/>
    <property type="match status" value="1"/>
</dbReference>
<dbReference type="Pfam" id="PF02493">
    <property type="entry name" value="MORN"/>
    <property type="match status" value="5"/>
</dbReference>
<keyword evidence="2" id="KW-0732">Signal</keyword>
<dbReference type="RefSeq" id="WP_042278795.1">
    <property type="nucleotide sequence ID" value="NZ_BBML01000005.1"/>
</dbReference>
<comment type="caution">
    <text evidence="3">The sequence shown here is derived from an EMBL/GenBank/DDBJ whole genome shotgun (WGS) entry which is preliminary data.</text>
</comment>
<dbReference type="eggNOG" id="COG3209">
    <property type="taxonomic scope" value="Bacteria"/>
</dbReference>
<feature type="signal peptide" evidence="2">
    <location>
        <begin position="1"/>
        <end position="20"/>
    </location>
</feature>
<dbReference type="eggNOG" id="COG4642">
    <property type="taxonomic scope" value="Bacteria"/>
</dbReference>
<dbReference type="InterPro" id="IPR003409">
    <property type="entry name" value="MORN"/>
</dbReference>
<keyword evidence="4" id="KW-1185">Reference proteome</keyword>
<evidence type="ECO:0000313" key="4">
    <source>
        <dbReference type="Proteomes" id="UP000029221"/>
    </source>
</evidence>
<name>A0A090Q635_9FLAO</name>
<dbReference type="STRING" id="319236.BST91_01435"/>
<dbReference type="AlphaFoldDB" id="A0A090Q635"/>
<evidence type="ECO:0000256" key="2">
    <source>
        <dbReference type="SAM" id="SignalP"/>
    </source>
</evidence>
<feature type="chain" id="PRO_5001861626" evidence="2">
    <location>
        <begin position="21"/>
        <end position="642"/>
    </location>
</feature>
<evidence type="ECO:0000256" key="1">
    <source>
        <dbReference type="ARBA" id="ARBA00022737"/>
    </source>
</evidence>
<keyword evidence="3" id="KW-0418">Kinase</keyword>
<accession>A0A090Q635</accession>
<dbReference type="SMART" id="SM00698">
    <property type="entry name" value="MORN"/>
    <property type="match status" value="5"/>
</dbReference>
<dbReference type="Gene3D" id="2.20.110.10">
    <property type="entry name" value="Histone H3 K4-specific methyltransferase SET7/9 N-terminal domain"/>
    <property type="match status" value="2"/>
</dbReference>
<evidence type="ECO:0000313" key="3">
    <source>
        <dbReference type="EMBL" id="GAK97228.1"/>
    </source>
</evidence>
<dbReference type="EMBL" id="BBML01000005">
    <property type="protein sequence ID" value="GAK97228.1"/>
    <property type="molecule type" value="Genomic_DNA"/>
</dbReference>
<keyword evidence="3" id="KW-0808">Transferase</keyword>
<proteinExistence type="predicted"/>
<gene>
    <name evidence="3" type="ORF">JCM19294_1274</name>
</gene>
<keyword evidence="1" id="KW-0677">Repeat</keyword>
<dbReference type="PANTHER" id="PTHR23084">
    <property type="entry name" value="PHOSPHATIDYLINOSITOL-4-PHOSPHATE 5-KINASE RELATED"/>
    <property type="match status" value="1"/>
</dbReference>
<dbReference type="Proteomes" id="UP000029221">
    <property type="component" value="Unassembled WGS sequence"/>
</dbReference>
<dbReference type="GO" id="GO:0016301">
    <property type="term" value="F:kinase activity"/>
    <property type="evidence" value="ECO:0007669"/>
    <property type="project" value="UniProtKB-KW"/>
</dbReference>
<dbReference type="SUPFAM" id="SSF82185">
    <property type="entry name" value="Histone H3 K4-specific methyltransferase SET7/9 N-terminal domain"/>
    <property type="match status" value="2"/>
</dbReference>
<sequence>MNKTIKLSLLFFLQCLGLHAQYEPNFDIAPCNPVPEFHTLHAEHVTGDVYALDEYLYDRNGKQVLTGLAGKVTEFCKYSKEEAKALREYYCLRDEKDRLIERGSYDADGTLNATQYFYKNGLFIKQVSKWNTRNFEYDNKGRIILSTTIHPAKDDQPEVETYTKYTYQDIENGEIKVNMESKYYNGDITHNTYHYKNGLITYSERNKYTYEYKFDEKGNWVYNRFSPKEDRFSKKVRSIIYYSDFKKPSFHFAPDSRTEYTSLIYPYLNDIIFRASQRTIIGKKNKAYEVFYFPLVNYYVVPDVNLLPTLDGRVTRAEAKAVYNTQMAYYRNISTNKFVVLDKGERMSDYSKFGKWEFLENGDPVITVNKIPTYILKDYYQAKDKELKPVLPYNGEPLKSASVVASNDSNQEKKAPTTTTLICKKGNCIDGYGIATKGTIEYEGEFKNGQPHGIIVATQENGNYYRGEYAYGKRNGSGTYYWKETDQYYIGSWKNNVQHGYGINKKGKKILNAGILDSNKFTLSLGTQYVNKKISGSCRGNCSNGFGGYRYRNGGQSVGFWKNSKLSNYSLTVFGNGDSYVGKYVNGLRSGFGEYFWKNGTSYTGNWLNNKEHGFGILIYSNGQQKVGYWENGNYIGTSKRS</sequence>
<reference evidence="3" key="1">
    <citation type="journal article" date="2014" name="Genome Announc.">
        <title>Draft Genome Sequences of Marine Flavobacterium Nonlabens Strains NR17, NR24, NR27, NR32, NR33, and Ara13.</title>
        <authorList>
            <person name="Nakanishi M."/>
            <person name="Meirelles P."/>
            <person name="Suzuki R."/>
            <person name="Takatani N."/>
            <person name="Mino S."/>
            <person name="Suda W."/>
            <person name="Oshima K."/>
            <person name="Hattori M."/>
            <person name="Ohkuma M."/>
            <person name="Hosokawa M."/>
            <person name="Miyashita K."/>
            <person name="Thompson F.L."/>
            <person name="Niwa A."/>
            <person name="Sawabe T."/>
            <person name="Sawabe T."/>
        </authorList>
    </citation>
    <scope>NUCLEOTIDE SEQUENCE [LARGE SCALE GENOMIC DNA]</scope>
    <source>
        <strain evidence="3">JCM 19294</strain>
    </source>
</reference>